<keyword evidence="8" id="KW-1185">Reference proteome</keyword>
<evidence type="ECO:0000256" key="2">
    <source>
        <dbReference type="ARBA" id="ARBA00022980"/>
    </source>
</evidence>
<dbReference type="KEGG" id="mtw:CQW49_15665"/>
<dbReference type="InterPro" id="IPR023591">
    <property type="entry name" value="Ribosomal_uS2_flav_dom_sf"/>
</dbReference>
<evidence type="ECO:0000313" key="8">
    <source>
        <dbReference type="Proteomes" id="UP000230709"/>
    </source>
</evidence>
<dbReference type="EMBL" id="CP023737">
    <property type="protein sequence ID" value="ATQ69156.1"/>
    <property type="molecule type" value="Genomic_DNA"/>
</dbReference>
<gene>
    <name evidence="5 7" type="primary">rpsB</name>
    <name evidence="7" type="ORF">CQW49_15665</name>
</gene>
<dbReference type="SUPFAM" id="SSF52313">
    <property type="entry name" value="Ribosomal protein S2"/>
    <property type="match status" value="1"/>
</dbReference>
<dbReference type="Proteomes" id="UP000230709">
    <property type="component" value="Chromosome"/>
</dbReference>
<dbReference type="InterPro" id="IPR005706">
    <property type="entry name" value="Ribosomal_uS2_bac/mit/plastid"/>
</dbReference>
<dbReference type="PANTHER" id="PTHR12534:SF0">
    <property type="entry name" value="SMALL RIBOSOMAL SUBUNIT PROTEIN US2M"/>
    <property type="match status" value="1"/>
</dbReference>
<evidence type="ECO:0000256" key="3">
    <source>
        <dbReference type="ARBA" id="ARBA00023274"/>
    </source>
</evidence>
<dbReference type="Gene3D" id="3.40.50.10490">
    <property type="entry name" value="Glucose-6-phosphate isomerase like protein, domain 1"/>
    <property type="match status" value="1"/>
</dbReference>
<dbReference type="GO" id="GO:0003735">
    <property type="term" value="F:structural constituent of ribosome"/>
    <property type="evidence" value="ECO:0007669"/>
    <property type="project" value="InterPro"/>
</dbReference>
<reference evidence="8" key="1">
    <citation type="submission" date="2017-10" db="EMBL/GenBank/DDBJ databases">
        <title>Completed PacBio SMRT sequence of Methylosinus trichosporium OB3b reveals presence of a third large plasmid.</title>
        <authorList>
            <person name="Charles T.C."/>
            <person name="Lynch M.D.J."/>
            <person name="Heil J.R."/>
            <person name="Cheng J."/>
        </authorList>
    </citation>
    <scope>NUCLEOTIDE SEQUENCE [LARGE SCALE GENOMIC DNA]</scope>
    <source>
        <strain evidence="8">OB3b</strain>
    </source>
</reference>
<dbReference type="InterPro" id="IPR001865">
    <property type="entry name" value="Ribosomal_uS2"/>
</dbReference>
<accession>A0A2D2D2G1</accession>
<dbReference type="GO" id="GO:0022627">
    <property type="term" value="C:cytosolic small ribosomal subunit"/>
    <property type="evidence" value="ECO:0007669"/>
    <property type="project" value="TreeGrafter"/>
</dbReference>
<comment type="similarity">
    <text evidence="1 5 6">Belongs to the universal ribosomal protein uS2 family.</text>
</comment>
<dbReference type="RefSeq" id="WP_003610130.1">
    <property type="nucleotide sequence ID" value="NZ_ADVE02000001.1"/>
</dbReference>
<dbReference type="STRING" id="595536.GCA_000178815_02049"/>
<evidence type="ECO:0000313" key="7">
    <source>
        <dbReference type="EMBL" id="ATQ69156.1"/>
    </source>
</evidence>
<dbReference type="NCBIfam" id="TIGR01011">
    <property type="entry name" value="rpsB_bact"/>
    <property type="match status" value="1"/>
</dbReference>
<dbReference type="PANTHER" id="PTHR12534">
    <property type="entry name" value="30S RIBOSOMAL PROTEIN S2 PROKARYOTIC AND ORGANELLAR"/>
    <property type="match status" value="1"/>
</dbReference>
<dbReference type="CDD" id="cd01425">
    <property type="entry name" value="RPS2"/>
    <property type="match status" value="1"/>
</dbReference>
<organism evidence="7 8">
    <name type="scientific">Methylosinus trichosporium (strain ATCC 35070 / NCIMB 11131 / UNIQEM 75 / OB3b)</name>
    <dbReference type="NCBI Taxonomy" id="595536"/>
    <lineage>
        <taxon>Bacteria</taxon>
        <taxon>Pseudomonadati</taxon>
        <taxon>Pseudomonadota</taxon>
        <taxon>Alphaproteobacteria</taxon>
        <taxon>Hyphomicrobiales</taxon>
        <taxon>Methylocystaceae</taxon>
        <taxon>Methylosinus</taxon>
    </lineage>
</organism>
<dbReference type="HAMAP" id="MF_00291_B">
    <property type="entry name" value="Ribosomal_uS2_B"/>
    <property type="match status" value="1"/>
</dbReference>
<dbReference type="PROSITE" id="PS00963">
    <property type="entry name" value="RIBOSOMAL_S2_2"/>
    <property type="match status" value="1"/>
</dbReference>
<sequence>MALPDFTMRGLLESGAHFGHQSHRWNPKMAPFIFGARNNIHIIDLAQTVPLLHQALKVVSDTVARGGRVLFVGTKRQAQDQIADAARRSAQYYINSRWLGGTLTNWKTISGSIQRLRKLDEQLSVGSGGVTKKERLLLTREKEKLEKALGGIKDMGGTPDLLFVIDTNKEQLAIKEAGRLKIPVVAILDTNCDPDGITYPIPGNDDAGRAIALYCDLIARAAIDGISRSQGLSGMDIGAMEAPMAEPALGTVHEDLRSPETVAADAAAEVDIALEPFELLAAPRGAPDDLAKLHGVGPQLVKKLNDGGIFHYWQVASMQPGDIEKLDHDLKLNGRITRDGWIDQARALATA</sequence>
<dbReference type="NCBIfam" id="NF008966">
    <property type="entry name" value="PRK12311.1"/>
    <property type="match status" value="1"/>
</dbReference>
<keyword evidence="2 5" id="KW-0689">Ribosomal protein</keyword>
<evidence type="ECO:0000256" key="4">
    <source>
        <dbReference type="ARBA" id="ARBA00035256"/>
    </source>
</evidence>
<evidence type="ECO:0000256" key="1">
    <source>
        <dbReference type="ARBA" id="ARBA00006242"/>
    </source>
</evidence>
<evidence type="ECO:0000256" key="5">
    <source>
        <dbReference type="HAMAP-Rule" id="MF_00291"/>
    </source>
</evidence>
<dbReference type="PRINTS" id="PR00395">
    <property type="entry name" value="RIBOSOMALS2"/>
</dbReference>
<dbReference type="GO" id="GO:0006412">
    <property type="term" value="P:translation"/>
    <property type="evidence" value="ECO:0007669"/>
    <property type="project" value="UniProtKB-UniRule"/>
</dbReference>
<dbReference type="AlphaFoldDB" id="A0A2D2D2G1"/>
<protein>
    <recommendedName>
        <fullName evidence="4 5">Small ribosomal subunit protein uS2</fullName>
    </recommendedName>
</protein>
<name>A0A2D2D2G1_METT3</name>
<dbReference type="Pfam" id="PF00318">
    <property type="entry name" value="Ribosomal_S2"/>
    <property type="match status" value="1"/>
</dbReference>
<keyword evidence="3 5" id="KW-0687">Ribonucleoprotein</keyword>
<dbReference type="InterPro" id="IPR018130">
    <property type="entry name" value="Ribosomal_uS2_CS"/>
</dbReference>
<proteinExistence type="inferred from homology"/>
<dbReference type="Gene3D" id="1.10.287.610">
    <property type="entry name" value="Helix hairpin bin"/>
    <property type="match status" value="1"/>
</dbReference>
<evidence type="ECO:0000256" key="6">
    <source>
        <dbReference type="RuleBase" id="RU003631"/>
    </source>
</evidence>